<organism evidence="2 3">
    <name type="scientific">Actinomadura gamaensis</name>
    <dbReference type="NCBI Taxonomy" id="1763541"/>
    <lineage>
        <taxon>Bacteria</taxon>
        <taxon>Bacillati</taxon>
        <taxon>Actinomycetota</taxon>
        <taxon>Actinomycetes</taxon>
        <taxon>Streptosporangiales</taxon>
        <taxon>Thermomonosporaceae</taxon>
        <taxon>Actinomadura</taxon>
    </lineage>
</organism>
<accession>A0ABV9UB15</accession>
<evidence type="ECO:0000313" key="2">
    <source>
        <dbReference type="EMBL" id="MFC4912550.1"/>
    </source>
</evidence>
<dbReference type="EMBL" id="JBHSIT010000012">
    <property type="protein sequence ID" value="MFC4912550.1"/>
    <property type="molecule type" value="Genomic_DNA"/>
</dbReference>
<comment type="caution">
    <text evidence="2">The sequence shown here is derived from an EMBL/GenBank/DDBJ whole genome shotgun (WGS) entry which is preliminary data.</text>
</comment>
<gene>
    <name evidence="2" type="ORF">ACFPCY_34985</name>
</gene>
<dbReference type="InterPro" id="IPR024432">
    <property type="entry name" value="Put_RecE_PDDEXK-like_dom"/>
</dbReference>
<feature type="domain" description="Putative exodeoxyribonuclease 8 PDDEXK-like" evidence="1">
    <location>
        <begin position="34"/>
        <end position="267"/>
    </location>
</feature>
<reference evidence="3" key="1">
    <citation type="journal article" date="2019" name="Int. J. Syst. Evol. Microbiol.">
        <title>The Global Catalogue of Microorganisms (GCM) 10K type strain sequencing project: providing services to taxonomists for standard genome sequencing and annotation.</title>
        <authorList>
            <consortium name="The Broad Institute Genomics Platform"/>
            <consortium name="The Broad Institute Genome Sequencing Center for Infectious Disease"/>
            <person name="Wu L."/>
            <person name="Ma J."/>
        </authorList>
    </citation>
    <scope>NUCLEOTIDE SEQUENCE [LARGE SCALE GENOMIC DNA]</scope>
    <source>
        <strain evidence="3">KLKA75</strain>
    </source>
</reference>
<proteinExistence type="predicted"/>
<evidence type="ECO:0000313" key="3">
    <source>
        <dbReference type="Proteomes" id="UP001595872"/>
    </source>
</evidence>
<name>A0ABV9UB15_9ACTN</name>
<dbReference type="Gene3D" id="3.90.320.10">
    <property type="match status" value="1"/>
</dbReference>
<dbReference type="InterPro" id="IPR011604">
    <property type="entry name" value="PDDEXK-like_dom_sf"/>
</dbReference>
<dbReference type="RefSeq" id="WP_378262568.1">
    <property type="nucleotide sequence ID" value="NZ_JBHSIT010000012.1"/>
</dbReference>
<evidence type="ECO:0000259" key="1">
    <source>
        <dbReference type="Pfam" id="PF12684"/>
    </source>
</evidence>
<dbReference type="Proteomes" id="UP001595872">
    <property type="component" value="Unassembled WGS sequence"/>
</dbReference>
<keyword evidence="3" id="KW-1185">Reference proteome</keyword>
<sequence length="285" mass="31024">MTDLAISRPGVYDLAAEVYHADPVVGGSLSSSGARKLLATCPARFEYERTHPRPPTAALDLGTAAHQLVLGVGAELVEVKAADWRSKAAKEQREDAHAEGKVPLLSDDFVRVHEMAEALRANELASALLGGTGRAEQTLIWQDGPTKVWRRALVDWLPASEPSGLMYLADYKTAHSAHPDAISKAVATYGYHAQGAWYGDGAIELGLAERVVFFLVAQEKERPYLVTVVQLDQVAIDAGRHHNRRALELYAKCRATDTWPAYADGVALIGLPGWAENRFFKEVTA</sequence>
<dbReference type="Pfam" id="PF12684">
    <property type="entry name" value="DUF3799"/>
    <property type="match status" value="1"/>
</dbReference>
<protein>
    <submittedName>
        <fullName evidence="2">PD-(D/E)XK nuclease-like domain-containing protein</fullName>
    </submittedName>
</protein>